<dbReference type="Proteomes" id="UP000064189">
    <property type="component" value="Unassembled WGS sequence"/>
</dbReference>
<dbReference type="InterPro" id="IPR036388">
    <property type="entry name" value="WH-like_DNA-bd_sf"/>
</dbReference>
<dbReference type="SUPFAM" id="SSF46785">
    <property type="entry name" value="Winged helix' DNA-binding domain"/>
    <property type="match status" value="1"/>
</dbReference>
<dbReference type="PANTHER" id="PTHR33169">
    <property type="entry name" value="PADR-FAMILY TRANSCRIPTIONAL REGULATOR"/>
    <property type="match status" value="1"/>
</dbReference>
<evidence type="ECO:0000313" key="3">
    <source>
        <dbReference type="Proteomes" id="UP000064189"/>
    </source>
</evidence>
<dbReference type="InterPro" id="IPR005149">
    <property type="entry name" value="Tscrpt_reg_PadR_N"/>
</dbReference>
<dbReference type="InterPro" id="IPR052509">
    <property type="entry name" value="Metal_resp_DNA-bind_regulator"/>
</dbReference>
<keyword evidence="3" id="KW-1185">Reference proteome</keyword>
<evidence type="ECO:0000313" key="2">
    <source>
        <dbReference type="EMBL" id="KWW21480.1"/>
    </source>
</evidence>
<reference evidence="2 3" key="1">
    <citation type="submission" date="2015-11" db="EMBL/GenBank/DDBJ databases">
        <title>Genome Sequence of Bacillus simplex strain VanAntwerpen2.</title>
        <authorList>
            <person name="Couger M.B."/>
        </authorList>
    </citation>
    <scope>NUCLEOTIDE SEQUENCE [LARGE SCALE GENOMIC DNA]</scope>
    <source>
        <strain evidence="2 3">VanAntwerpen02</strain>
    </source>
</reference>
<dbReference type="EMBL" id="LNNH01000012">
    <property type="protein sequence ID" value="KWW21480.1"/>
    <property type="molecule type" value="Genomic_DNA"/>
</dbReference>
<proteinExistence type="predicted"/>
<dbReference type="PANTHER" id="PTHR33169:SF14">
    <property type="entry name" value="TRANSCRIPTIONAL REGULATOR RV3488"/>
    <property type="match status" value="1"/>
</dbReference>
<sequence length="102" mass="12330">MVLLSLLAQKDMYGYEMIEQLKQLSDGYLQYKEGMLYPALKRLEEKEYLKSYWRDSLEGPKRKYYYATKSGLSQFQGQWEEWNAFQQVIRKVITHTSERTQK</sequence>
<organism evidence="2 3">
    <name type="scientific">Peribacillus simplex</name>
    <dbReference type="NCBI Taxonomy" id="1478"/>
    <lineage>
        <taxon>Bacteria</taxon>
        <taxon>Bacillati</taxon>
        <taxon>Bacillota</taxon>
        <taxon>Bacilli</taxon>
        <taxon>Bacillales</taxon>
        <taxon>Bacillaceae</taxon>
        <taxon>Peribacillus</taxon>
    </lineage>
</organism>
<dbReference type="AlphaFoldDB" id="A0A125QSE5"/>
<dbReference type="Gene3D" id="1.10.10.10">
    <property type="entry name" value="Winged helix-like DNA-binding domain superfamily/Winged helix DNA-binding domain"/>
    <property type="match status" value="1"/>
</dbReference>
<dbReference type="InterPro" id="IPR036390">
    <property type="entry name" value="WH_DNA-bd_sf"/>
</dbReference>
<accession>A0A125QSE5</accession>
<name>A0A125QSE5_9BACI</name>
<keyword evidence="2" id="KW-0238">DNA-binding</keyword>
<dbReference type="GO" id="GO:0003677">
    <property type="term" value="F:DNA binding"/>
    <property type="evidence" value="ECO:0007669"/>
    <property type="project" value="UniProtKB-KW"/>
</dbReference>
<dbReference type="Pfam" id="PF03551">
    <property type="entry name" value="PadR"/>
    <property type="match status" value="1"/>
</dbReference>
<gene>
    <name evidence="2" type="ORF">AS888_16280</name>
</gene>
<feature type="domain" description="Transcription regulator PadR N-terminal" evidence="1">
    <location>
        <begin position="3"/>
        <end position="75"/>
    </location>
</feature>
<protein>
    <submittedName>
        <fullName evidence="2">DNA-binding protein</fullName>
    </submittedName>
</protein>
<comment type="caution">
    <text evidence="2">The sequence shown here is derived from an EMBL/GenBank/DDBJ whole genome shotgun (WGS) entry which is preliminary data.</text>
</comment>
<evidence type="ECO:0000259" key="1">
    <source>
        <dbReference type="Pfam" id="PF03551"/>
    </source>
</evidence>